<feature type="repeat" description="Solcar" evidence="8">
    <location>
        <begin position="256"/>
        <end position="345"/>
    </location>
</feature>
<name>A0A3G2S5L3_MALR7</name>
<dbReference type="OrthoDB" id="77989at2759"/>
<gene>
    <name evidence="11" type="primary">UGO1</name>
    <name evidence="11" type="ORF">DNF11_2451</name>
</gene>
<evidence type="ECO:0000313" key="11">
    <source>
        <dbReference type="EMBL" id="AYO43401.1"/>
    </source>
</evidence>
<dbReference type="InterPro" id="IPR050391">
    <property type="entry name" value="Mito_Metabolite_Transporter"/>
</dbReference>
<dbReference type="InterPro" id="IPR018108">
    <property type="entry name" value="MCP_transmembrane"/>
</dbReference>
<keyword evidence="3 9" id="KW-0813">Transport</keyword>
<dbReference type="Gene3D" id="1.50.40.10">
    <property type="entry name" value="Mitochondrial carrier domain"/>
    <property type="match status" value="1"/>
</dbReference>
<evidence type="ECO:0000256" key="2">
    <source>
        <dbReference type="ARBA" id="ARBA00006375"/>
    </source>
</evidence>
<evidence type="ECO:0000313" key="12">
    <source>
        <dbReference type="Proteomes" id="UP000269793"/>
    </source>
</evidence>
<evidence type="ECO:0000256" key="3">
    <source>
        <dbReference type="ARBA" id="ARBA00022448"/>
    </source>
</evidence>
<dbReference type="Proteomes" id="UP000269793">
    <property type="component" value="Chromosome IV"/>
</dbReference>
<feature type="region of interest" description="Disordered" evidence="10">
    <location>
        <begin position="117"/>
        <end position="170"/>
    </location>
</feature>
<comment type="similarity">
    <text evidence="2 9">Belongs to the mitochondrial carrier (TC 2.A.29) family.</text>
</comment>
<dbReference type="InterPro" id="IPR023395">
    <property type="entry name" value="MCP_dom_sf"/>
</dbReference>
<evidence type="ECO:0000256" key="10">
    <source>
        <dbReference type="SAM" id="MobiDB-lite"/>
    </source>
</evidence>
<evidence type="ECO:0000256" key="5">
    <source>
        <dbReference type="ARBA" id="ARBA00022737"/>
    </source>
</evidence>
<dbReference type="SUPFAM" id="SSF103506">
    <property type="entry name" value="Mitochondrial carrier"/>
    <property type="match status" value="1"/>
</dbReference>
<feature type="compositionally biased region" description="Acidic residues" evidence="10">
    <location>
        <begin position="131"/>
        <end position="147"/>
    </location>
</feature>
<dbReference type="AlphaFoldDB" id="A0A3G2S5L3"/>
<dbReference type="GO" id="GO:0016020">
    <property type="term" value="C:membrane"/>
    <property type="evidence" value="ECO:0007669"/>
    <property type="project" value="UniProtKB-SubCell"/>
</dbReference>
<dbReference type="STRING" id="425264.A0A3G2S5L3"/>
<keyword evidence="4 8" id="KW-0812">Transmembrane</keyword>
<dbReference type="EMBL" id="CP033151">
    <property type="protein sequence ID" value="AYO43401.1"/>
    <property type="molecule type" value="Genomic_DNA"/>
</dbReference>
<keyword evidence="7 8" id="KW-0472">Membrane</keyword>
<evidence type="ECO:0000256" key="9">
    <source>
        <dbReference type="RuleBase" id="RU000488"/>
    </source>
</evidence>
<evidence type="ECO:0000256" key="4">
    <source>
        <dbReference type="ARBA" id="ARBA00022692"/>
    </source>
</evidence>
<evidence type="ECO:0000256" key="7">
    <source>
        <dbReference type="ARBA" id="ARBA00023136"/>
    </source>
</evidence>
<dbReference type="PROSITE" id="PS50920">
    <property type="entry name" value="SOLCAR"/>
    <property type="match status" value="1"/>
</dbReference>
<accession>A0A3G2S5L3</accession>
<comment type="subcellular location">
    <subcellularLocation>
        <location evidence="1">Membrane</location>
        <topology evidence="1">Multi-pass membrane protein</topology>
    </subcellularLocation>
</comment>
<evidence type="ECO:0000256" key="6">
    <source>
        <dbReference type="ARBA" id="ARBA00022989"/>
    </source>
</evidence>
<proteinExistence type="inferred from homology"/>
<evidence type="ECO:0000256" key="8">
    <source>
        <dbReference type="PROSITE-ProRule" id="PRU00282"/>
    </source>
</evidence>
<reference evidence="11 12" key="1">
    <citation type="submission" date="2018-10" db="EMBL/GenBank/DDBJ databases">
        <title>Complete genome sequence of Malassezia restricta CBS 7877.</title>
        <authorList>
            <person name="Morand S.C."/>
            <person name="Bertignac M."/>
            <person name="Iltis A."/>
            <person name="Kolder I."/>
            <person name="Pirovano W."/>
            <person name="Jourdain R."/>
            <person name="Clavaud C."/>
        </authorList>
    </citation>
    <scope>NUCLEOTIDE SEQUENCE [LARGE SCALE GENOMIC DNA]</scope>
    <source>
        <strain evidence="11 12">CBS 7877</strain>
    </source>
</reference>
<feature type="compositionally biased region" description="Basic and acidic residues" evidence="10">
    <location>
        <begin position="148"/>
        <end position="170"/>
    </location>
</feature>
<keyword evidence="6" id="KW-1133">Transmembrane helix</keyword>
<protein>
    <submittedName>
        <fullName evidence="11">Mitochondrial fusion and transport protein UGO1</fullName>
    </submittedName>
</protein>
<keyword evidence="5" id="KW-0677">Repeat</keyword>
<dbReference type="PANTHER" id="PTHR45618">
    <property type="entry name" value="MITOCHONDRIAL DICARBOXYLATE CARRIER-RELATED"/>
    <property type="match status" value="1"/>
</dbReference>
<keyword evidence="12" id="KW-1185">Reference proteome</keyword>
<dbReference type="Pfam" id="PF00153">
    <property type="entry name" value="Mito_carr"/>
    <property type="match status" value="1"/>
</dbReference>
<dbReference type="VEuPathDB" id="FungiDB:DNF11_2451"/>
<evidence type="ECO:0000256" key="1">
    <source>
        <dbReference type="ARBA" id="ARBA00004141"/>
    </source>
</evidence>
<sequence length="509" mass="56227">MDSGASQVLRPYQRPREDLSFIATAPHANATSASGGGSVYVPRTPTNRYLSADADAALLTMQSNKTTVGAMVTGMLVSGALQYTSTCMAMPFEVGKLLLQVQWVPREDVWQRMRVPSTSLHKRRKRSQSEVEQDPWSEAPVDDEDDEPSKYFRDATDDAAHEPRRRVDEGGYVVPERRDDTSTRPEFMMPVVVKGGVMEMIRAVVRGKEGWMGLWKGALTTFLLDLSTLVVQPILTGILSIFAPSALNPMPIAFSPQPIKTLTLLMTTRLLTGFLVSPLDLVRTRLIAQSMLPQHRKYHGPIDALRTILREEGGWRTAYLHPNLLIPTLLDYFFRPLFSLGAPLVIENVLHLDPSAFPISYALAEFVVSTLSLGITLPIETARRRLQLQYHEPLRTDHVGGLLSAPNANTARRGLRTCVETRPVPYSGVAETIYRILTEETTTAPGKVAATDDGSDDEAPPLAAYTHSRLSGVRGLYRGLGMGFSANLLVFVLTLLTGERQTQSGWTEL</sequence>
<organism evidence="11 12">
    <name type="scientific">Malassezia restricta (strain ATCC 96810 / NBRC 103918 / CBS 7877)</name>
    <name type="common">Seborrheic dermatitis infection agent</name>
    <dbReference type="NCBI Taxonomy" id="425264"/>
    <lineage>
        <taxon>Eukaryota</taxon>
        <taxon>Fungi</taxon>
        <taxon>Dikarya</taxon>
        <taxon>Basidiomycota</taxon>
        <taxon>Ustilaginomycotina</taxon>
        <taxon>Malasseziomycetes</taxon>
        <taxon>Malasseziales</taxon>
        <taxon>Malasseziaceae</taxon>
        <taxon>Malassezia</taxon>
    </lineage>
</organism>